<reference evidence="4" key="1">
    <citation type="journal article" date="2011" name="Proc. Natl. Acad. Sci. U.S.A.">
        <title>Obligate biotrophy features unraveled by the genomic analysis of rust fungi.</title>
        <authorList>
            <person name="Duplessis S."/>
            <person name="Cuomo C.A."/>
            <person name="Lin Y.-C."/>
            <person name="Aerts A."/>
            <person name="Tisserant E."/>
            <person name="Veneault-Fourrey C."/>
            <person name="Joly D.L."/>
            <person name="Hacquard S."/>
            <person name="Amselem J."/>
            <person name="Cantarel B.L."/>
            <person name="Chiu R."/>
            <person name="Coutinho P.M."/>
            <person name="Feau N."/>
            <person name="Field M."/>
            <person name="Frey P."/>
            <person name="Gelhaye E."/>
            <person name="Goldberg J."/>
            <person name="Grabherr M.G."/>
            <person name="Kodira C.D."/>
            <person name="Kohler A."/>
            <person name="Kuees U."/>
            <person name="Lindquist E.A."/>
            <person name="Lucas S.M."/>
            <person name="Mago R."/>
            <person name="Mauceli E."/>
            <person name="Morin E."/>
            <person name="Murat C."/>
            <person name="Pangilinan J.L."/>
            <person name="Park R."/>
            <person name="Pearson M."/>
            <person name="Quesneville H."/>
            <person name="Rouhier N."/>
            <person name="Sakthikumar S."/>
            <person name="Salamov A.A."/>
            <person name="Schmutz J."/>
            <person name="Selles B."/>
            <person name="Shapiro H."/>
            <person name="Tanguay P."/>
            <person name="Tuskan G.A."/>
            <person name="Henrissat B."/>
            <person name="Van de Peer Y."/>
            <person name="Rouze P."/>
            <person name="Ellis J.G."/>
            <person name="Dodds P.N."/>
            <person name="Schein J.E."/>
            <person name="Zhong S."/>
            <person name="Hamelin R.C."/>
            <person name="Grigoriev I.V."/>
            <person name="Szabo L.J."/>
            <person name="Martin F."/>
        </authorList>
    </citation>
    <scope>NUCLEOTIDE SEQUENCE [LARGE SCALE GENOMIC DNA]</scope>
    <source>
        <strain evidence="4">98AG31 / pathotype 3-4-7</strain>
    </source>
</reference>
<keyword evidence="2" id="KW-0143">Chaperone</keyword>
<dbReference type="InParanoid" id="F4SB47"/>
<dbReference type="GO" id="GO:0006457">
    <property type="term" value="P:protein folding"/>
    <property type="evidence" value="ECO:0007669"/>
    <property type="project" value="InterPro"/>
</dbReference>
<evidence type="ECO:0000313" key="3">
    <source>
        <dbReference type="EMBL" id="EGF98131.1"/>
    </source>
</evidence>
<dbReference type="PANTHER" id="PTHR21431:SF0">
    <property type="entry name" value="PREFOLDIN SUBUNIT 6"/>
    <property type="match status" value="1"/>
</dbReference>
<dbReference type="GO" id="GO:0016272">
    <property type="term" value="C:prefoldin complex"/>
    <property type="evidence" value="ECO:0007669"/>
    <property type="project" value="InterPro"/>
</dbReference>
<evidence type="ECO:0000313" key="4">
    <source>
        <dbReference type="Proteomes" id="UP000001072"/>
    </source>
</evidence>
<dbReference type="GO" id="GO:0005737">
    <property type="term" value="C:cytoplasm"/>
    <property type="evidence" value="ECO:0007669"/>
    <property type="project" value="TreeGrafter"/>
</dbReference>
<dbReference type="STRING" id="747676.F4SB47"/>
<dbReference type="eggNOG" id="KOG3478">
    <property type="taxonomic scope" value="Eukaryota"/>
</dbReference>
<comment type="similarity">
    <text evidence="1">Belongs to the prefoldin subunit beta family.</text>
</comment>
<dbReference type="SUPFAM" id="SSF46579">
    <property type="entry name" value="Prefoldin"/>
    <property type="match status" value="1"/>
</dbReference>
<sequence>MDIEKQMKVAASAYQDAQTELSNLISSRRKLESQLTENLSVKAEFDQLPNEVVDENSPDVRKVYKLVANILIKQDTAEAKTNVNRRIEMLTTEQYVFVFSFFIRTCF</sequence>
<dbReference type="AlphaFoldDB" id="F4SB47"/>
<dbReference type="RefSeq" id="XP_007418583.1">
    <property type="nucleotide sequence ID" value="XM_007418521.1"/>
</dbReference>
<keyword evidence="4" id="KW-1185">Reference proteome</keyword>
<dbReference type="Pfam" id="PF01920">
    <property type="entry name" value="Prefoldin_2"/>
    <property type="match status" value="1"/>
</dbReference>
<dbReference type="PANTHER" id="PTHR21431">
    <property type="entry name" value="PREFOLDIN SUBUNIT 6"/>
    <property type="match status" value="1"/>
</dbReference>
<dbReference type="GO" id="GO:0051087">
    <property type="term" value="F:protein-folding chaperone binding"/>
    <property type="evidence" value="ECO:0007669"/>
    <property type="project" value="TreeGrafter"/>
</dbReference>
<dbReference type="InterPro" id="IPR002777">
    <property type="entry name" value="PFD_beta-like"/>
</dbReference>
<evidence type="ECO:0000256" key="2">
    <source>
        <dbReference type="ARBA" id="ARBA00023186"/>
    </source>
</evidence>
<dbReference type="GO" id="GO:0051082">
    <property type="term" value="F:unfolded protein binding"/>
    <property type="evidence" value="ECO:0007669"/>
    <property type="project" value="InterPro"/>
</dbReference>
<protein>
    <submittedName>
        <fullName evidence="3">Uncharacterized protein</fullName>
    </submittedName>
</protein>
<name>F4SB47_MELLP</name>
<accession>F4SB47</accession>
<dbReference type="KEGG" id="mlr:MELLADRAFT_41010"/>
<evidence type="ECO:0000256" key="1">
    <source>
        <dbReference type="ARBA" id="ARBA00008045"/>
    </source>
</evidence>
<organism evidence="4">
    <name type="scientific">Melampsora larici-populina (strain 98AG31 / pathotype 3-4-7)</name>
    <name type="common">Poplar leaf rust fungus</name>
    <dbReference type="NCBI Taxonomy" id="747676"/>
    <lineage>
        <taxon>Eukaryota</taxon>
        <taxon>Fungi</taxon>
        <taxon>Dikarya</taxon>
        <taxon>Basidiomycota</taxon>
        <taxon>Pucciniomycotina</taxon>
        <taxon>Pucciniomycetes</taxon>
        <taxon>Pucciniales</taxon>
        <taxon>Melampsoraceae</taxon>
        <taxon>Melampsora</taxon>
    </lineage>
</organism>
<dbReference type="GO" id="GO:0051131">
    <property type="term" value="P:chaperone-mediated protein complex assembly"/>
    <property type="evidence" value="ECO:0007669"/>
    <property type="project" value="TreeGrafter"/>
</dbReference>
<dbReference type="EMBL" id="GL883184">
    <property type="protein sequence ID" value="EGF98131.1"/>
    <property type="molecule type" value="Genomic_DNA"/>
</dbReference>
<dbReference type="GeneID" id="18927935"/>
<proteinExistence type="inferred from homology"/>
<dbReference type="OrthoDB" id="248120at2759"/>
<dbReference type="CDD" id="cd23161">
    <property type="entry name" value="Prefoldin_6"/>
    <property type="match status" value="1"/>
</dbReference>
<dbReference type="Gene3D" id="1.10.287.370">
    <property type="match status" value="1"/>
</dbReference>
<gene>
    <name evidence="3" type="ORF">MELLADRAFT_41010</name>
</gene>
<dbReference type="InterPro" id="IPR009053">
    <property type="entry name" value="Prefoldin"/>
</dbReference>
<dbReference type="VEuPathDB" id="FungiDB:MELLADRAFT_41010"/>
<dbReference type="Proteomes" id="UP000001072">
    <property type="component" value="Unassembled WGS sequence"/>
</dbReference>
<dbReference type="FunCoup" id="F4SB47">
    <property type="interactions" value="489"/>
</dbReference>
<dbReference type="HOGENOM" id="CLU_125172_2_1_1"/>